<dbReference type="KEGG" id="pna:Pnap_4723"/>
<name>A1VWV6_POLNA</name>
<geneLocation type="plasmid" evidence="1 2">
    <name>pPNAP04</name>
</geneLocation>
<proteinExistence type="predicted"/>
<keyword evidence="1" id="KW-0614">Plasmid</keyword>
<evidence type="ECO:0000313" key="1">
    <source>
        <dbReference type="EMBL" id="ABM40134.1"/>
    </source>
</evidence>
<protein>
    <submittedName>
        <fullName evidence="1">Transposase</fullName>
    </submittedName>
</protein>
<dbReference type="EMBL" id="CP000533">
    <property type="protein sequence ID" value="ABM40134.1"/>
    <property type="molecule type" value="Genomic_DNA"/>
</dbReference>
<dbReference type="HOGENOM" id="CLU_2864004_0_0_4"/>
<organism evidence="1 2">
    <name type="scientific">Polaromonas naphthalenivorans (strain CJ2)</name>
    <dbReference type="NCBI Taxonomy" id="365044"/>
    <lineage>
        <taxon>Bacteria</taxon>
        <taxon>Pseudomonadati</taxon>
        <taxon>Pseudomonadota</taxon>
        <taxon>Betaproteobacteria</taxon>
        <taxon>Burkholderiales</taxon>
        <taxon>Comamonadaceae</taxon>
        <taxon>Polaromonas</taxon>
    </lineage>
</organism>
<reference evidence="2" key="1">
    <citation type="journal article" date="2009" name="Environ. Microbiol.">
        <title>The genome of Polaromonas naphthalenivorans strain CJ2, isolated from coal tar-contaminated sediment, reveals physiological and metabolic versatility and evolution through extensive horizontal gene transfer.</title>
        <authorList>
            <person name="Yagi J.M."/>
            <person name="Sims D."/>
            <person name="Brettin T."/>
            <person name="Bruce D."/>
            <person name="Madsen E.L."/>
        </authorList>
    </citation>
    <scope>NUCLEOTIDE SEQUENCE [LARGE SCALE GENOMIC DNA]</scope>
    <source>
        <strain evidence="2">CJ2</strain>
        <plasmid evidence="2">Plasmid pPNAP04</plasmid>
    </source>
</reference>
<dbReference type="Proteomes" id="UP000000644">
    <property type="component" value="Plasmid pPNAP04"/>
</dbReference>
<gene>
    <name evidence="1" type="ordered locus">Pnap_4723</name>
</gene>
<dbReference type="AlphaFoldDB" id="A1VWV6"/>
<sequence length="64" mass="7244">MHWATLSQAMRAVGLRRKHYRGLAITSLQHVATGVAMNVKRVTACLTSQFREKTRTTRFARLAS</sequence>
<accession>A1VWV6</accession>
<keyword evidence="2" id="KW-1185">Reference proteome</keyword>
<evidence type="ECO:0000313" key="2">
    <source>
        <dbReference type="Proteomes" id="UP000000644"/>
    </source>
</evidence>